<keyword evidence="2" id="KW-1185">Reference proteome</keyword>
<gene>
    <name evidence="1" type="ORF">sS8_0742</name>
</gene>
<accession>A0A250KMA2</accession>
<evidence type="ECO:0000313" key="1">
    <source>
        <dbReference type="EMBL" id="BBA32707.1"/>
    </source>
</evidence>
<protein>
    <submittedName>
        <fullName evidence="1">Short chain dehydrogenase</fullName>
    </submittedName>
</protein>
<dbReference type="Proteomes" id="UP000266313">
    <property type="component" value="Chromosome"/>
</dbReference>
<reference evidence="1 2" key="1">
    <citation type="submission" date="2016-12" db="EMBL/GenBank/DDBJ databases">
        <title>Genome sequencing of Methylocaldum marinum.</title>
        <authorList>
            <person name="Takeuchi M."/>
            <person name="Kamagata Y."/>
            <person name="Hiraoka S."/>
            <person name="Oshima K."/>
            <person name="Hattori M."/>
            <person name="Iwasaki W."/>
        </authorList>
    </citation>
    <scope>NUCLEOTIDE SEQUENCE [LARGE SCALE GENOMIC DNA]</scope>
    <source>
        <strain evidence="1 2">S8</strain>
    </source>
</reference>
<sequence>MAMRRTCEDIVIVITGASSGIDRTAALACARAGRRSWPPAVRRLETITAKAAGCLDGAGRGAGDGYGLRIRRTWKPAAMKAQGFRTRAADIEHSSVFASAFANSLANVETVMPSAGERPDSRLIFLPQIQ</sequence>
<dbReference type="AlphaFoldDB" id="A0A250KMA2"/>
<proteinExistence type="predicted"/>
<name>A0A250KMA2_9GAMM</name>
<evidence type="ECO:0000313" key="2">
    <source>
        <dbReference type="Proteomes" id="UP000266313"/>
    </source>
</evidence>
<dbReference type="KEGG" id="mmai:sS8_0742"/>
<organism evidence="1 2">
    <name type="scientific">Methylocaldum marinum</name>
    <dbReference type="NCBI Taxonomy" id="1432792"/>
    <lineage>
        <taxon>Bacteria</taxon>
        <taxon>Pseudomonadati</taxon>
        <taxon>Pseudomonadota</taxon>
        <taxon>Gammaproteobacteria</taxon>
        <taxon>Methylococcales</taxon>
        <taxon>Methylococcaceae</taxon>
        <taxon>Methylocaldum</taxon>
    </lineage>
</organism>
<dbReference type="EMBL" id="AP017928">
    <property type="protein sequence ID" value="BBA32707.1"/>
    <property type="molecule type" value="Genomic_DNA"/>
</dbReference>